<dbReference type="CDD" id="cd05799">
    <property type="entry name" value="PGM2"/>
    <property type="match status" value="1"/>
</dbReference>
<organism evidence="12 13">
    <name type="scientific">Bacteroides fluxus YIT 12057</name>
    <dbReference type="NCBI Taxonomy" id="763034"/>
    <lineage>
        <taxon>Bacteria</taxon>
        <taxon>Pseudomonadati</taxon>
        <taxon>Bacteroidota</taxon>
        <taxon>Bacteroidia</taxon>
        <taxon>Bacteroidales</taxon>
        <taxon>Bacteroidaceae</taxon>
        <taxon>Bacteroides</taxon>
    </lineage>
</organism>
<evidence type="ECO:0000256" key="1">
    <source>
        <dbReference type="ARBA" id="ARBA00001946"/>
    </source>
</evidence>
<dbReference type="SUPFAM" id="SSF55957">
    <property type="entry name" value="Phosphoglucomutase, C-terminal domain"/>
    <property type="match status" value="1"/>
</dbReference>
<dbReference type="Gene3D" id="3.30.310.50">
    <property type="entry name" value="Alpha-D-phosphohexomutase, C-terminal domain"/>
    <property type="match status" value="1"/>
</dbReference>
<evidence type="ECO:0000313" key="13">
    <source>
        <dbReference type="Proteomes" id="UP000003416"/>
    </source>
</evidence>
<dbReference type="InterPro" id="IPR016066">
    <property type="entry name" value="A-D-PHexomutase_CS"/>
</dbReference>
<evidence type="ECO:0000256" key="4">
    <source>
        <dbReference type="ARBA" id="ARBA00022723"/>
    </source>
</evidence>
<proteinExistence type="inferred from homology"/>
<dbReference type="STRING" id="763034.HMPREF9446_03708"/>
<dbReference type="AlphaFoldDB" id="F3PY60"/>
<evidence type="ECO:0000256" key="6">
    <source>
        <dbReference type="ARBA" id="ARBA00023235"/>
    </source>
</evidence>
<dbReference type="InterPro" id="IPR005844">
    <property type="entry name" value="A-D-PHexomutase_a/b/a-I"/>
</dbReference>
<evidence type="ECO:0000256" key="7">
    <source>
        <dbReference type="RuleBase" id="RU004326"/>
    </source>
</evidence>
<keyword evidence="13" id="KW-1185">Reference proteome</keyword>
<feature type="domain" description="Alpha-D-phosphohexomutase alpha/beta/alpha" evidence="9">
    <location>
        <begin position="67"/>
        <end position="204"/>
    </location>
</feature>
<reference evidence="12 13" key="1">
    <citation type="submission" date="2011-02" db="EMBL/GenBank/DDBJ databases">
        <authorList>
            <person name="Weinstock G."/>
            <person name="Sodergren E."/>
            <person name="Clifton S."/>
            <person name="Fulton L."/>
            <person name="Fulton B."/>
            <person name="Courtney L."/>
            <person name="Fronick C."/>
            <person name="Harrison M."/>
            <person name="Strong C."/>
            <person name="Farmer C."/>
            <person name="Delahaunty K."/>
            <person name="Markovic C."/>
            <person name="Hall O."/>
            <person name="Minx P."/>
            <person name="Tomlinson C."/>
            <person name="Mitreva M."/>
            <person name="Hou S."/>
            <person name="Chen J."/>
            <person name="Wollam A."/>
            <person name="Pepin K.H."/>
            <person name="Johnson M."/>
            <person name="Bhonagiri V."/>
            <person name="Zhang X."/>
            <person name="Suruliraj S."/>
            <person name="Warren W."/>
            <person name="Chinwalla A."/>
            <person name="Mardis E.R."/>
            <person name="Wilson R.K."/>
        </authorList>
    </citation>
    <scope>NUCLEOTIDE SEQUENCE [LARGE SCALE GENOMIC DNA]</scope>
    <source>
        <strain evidence="12 13">YIT 12057</strain>
    </source>
</reference>
<dbReference type="GO" id="GO:0000287">
    <property type="term" value="F:magnesium ion binding"/>
    <property type="evidence" value="ECO:0007669"/>
    <property type="project" value="InterPro"/>
</dbReference>
<dbReference type="PANTHER" id="PTHR45745:SF1">
    <property type="entry name" value="PHOSPHOGLUCOMUTASE 2B-RELATED"/>
    <property type="match status" value="1"/>
</dbReference>
<dbReference type="InterPro" id="IPR005841">
    <property type="entry name" value="Alpha-D-phosphohexomutase_SF"/>
</dbReference>
<keyword evidence="3" id="KW-0597">Phosphoprotein</keyword>
<keyword evidence="6" id="KW-0413">Isomerase</keyword>
<dbReference type="Pfam" id="PF02878">
    <property type="entry name" value="PGM_PMM_I"/>
    <property type="match status" value="1"/>
</dbReference>
<evidence type="ECO:0000313" key="12">
    <source>
        <dbReference type="EMBL" id="EGF51028.1"/>
    </source>
</evidence>
<evidence type="ECO:0000259" key="9">
    <source>
        <dbReference type="Pfam" id="PF02878"/>
    </source>
</evidence>
<feature type="domain" description="Alpha-D-phosphohexomutase alpha/beta/alpha" evidence="10">
    <location>
        <begin position="229"/>
        <end position="334"/>
    </location>
</feature>
<dbReference type="PANTHER" id="PTHR45745">
    <property type="entry name" value="PHOSPHOMANNOMUTASE 45A"/>
    <property type="match status" value="1"/>
</dbReference>
<dbReference type="Gene3D" id="3.40.120.10">
    <property type="entry name" value="Alpha-D-Glucose-1,6-Bisphosphate, subunit A, domain 3"/>
    <property type="match status" value="3"/>
</dbReference>
<dbReference type="PRINTS" id="PR00509">
    <property type="entry name" value="PGMPMM"/>
</dbReference>
<feature type="domain" description="Alpha-D-phosphohexomutase C-terminal" evidence="8">
    <location>
        <begin position="518"/>
        <end position="567"/>
    </location>
</feature>
<dbReference type="InterPro" id="IPR036900">
    <property type="entry name" value="A-D-PHexomutase_C_sf"/>
</dbReference>
<dbReference type="GO" id="GO:0006166">
    <property type="term" value="P:purine ribonucleoside salvage"/>
    <property type="evidence" value="ECO:0007669"/>
    <property type="project" value="TreeGrafter"/>
</dbReference>
<comment type="caution">
    <text evidence="12">The sequence shown here is derived from an EMBL/GenBank/DDBJ whole genome shotgun (WGS) entry which is preliminary data.</text>
</comment>
<dbReference type="InterPro" id="IPR016055">
    <property type="entry name" value="A-D-PHexomutase_a/b/a-I/II/III"/>
</dbReference>
<evidence type="ECO:0000256" key="5">
    <source>
        <dbReference type="ARBA" id="ARBA00022842"/>
    </source>
</evidence>
<comment type="similarity">
    <text evidence="2 7">Belongs to the phosphohexose mutase family.</text>
</comment>
<keyword evidence="5 7" id="KW-0460">Magnesium</keyword>
<dbReference type="GO" id="GO:0005975">
    <property type="term" value="P:carbohydrate metabolic process"/>
    <property type="evidence" value="ECO:0007669"/>
    <property type="project" value="InterPro"/>
</dbReference>
<dbReference type="PROSITE" id="PS00710">
    <property type="entry name" value="PGM_PMM"/>
    <property type="match status" value="1"/>
</dbReference>
<dbReference type="InterPro" id="IPR005846">
    <property type="entry name" value="A-D-PHexomutase_a/b/a-III"/>
</dbReference>
<dbReference type="Pfam" id="PF02879">
    <property type="entry name" value="PGM_PMM_II"/>
    <property type="match status" value="1"/>
</dbReference>
<comment type="cofactor">
    <cofactor evidence="1">
        <name>Mg(2+)</name>
        <dbReference type="ChEBI" id="CHEBI:18420"/>
    </cofactor>
</comment>
<evidence type="ECO:0000256" key="2">
    <source>
        <dbReference type="ARBA" id="ARBA00010231"/>
    </source>
</evidence>
<dbReference type="InterPro" id="IPR005843">
    <property type="entry name" value="A-D-PHexomutase_C"/>
</dbReference>
<keyword evidence="4 7" id="KW-0479">Metal-binding</keyword>
<evidence type="ECO:0000259" key="8">
    <source>
        <dbReference type="Pfam" id="PF00408"/>
    </source>
</evidence>
<dbReference type="Pfam" id="PF00408">
    <property type="entry name" value="PGM_PMM_IV"/>
    <property type="match status" value="1"/>
</dbReference>
<dbReference type="HOGENOM" id="CLU_016950_0_0_10"/>
<gene>
    <name evidence="12" type="ORF">HMPREF9446_03708</name>
</gene>
<protein>
    <submittedName>
        <fullName evidence="12">Phosphoglucomutase</fullName>
    </submittedName>
</protein>
<dbReference type="Proteomes" id="UP000003416">
    <property type="component" value="Unassembled WGS sequence"/>
</dbReference>
<evidence type="ECO:0000259" key="11">
    <source>
        <dbReference type="Pfam" id="PF02880"/>
    </source>
</evidence>
<evidence type="ECO:0000256" key="3">
    <source>
        <dbReference type="ARBA" id="ARBA00022553"/>
    </source>
</evidence>
<dbReference type="eggNOG" id="COG1109">
    <property type="taxonomic scope" value="Bacteria"/>
</dbReference>
<dbReference type="Pfam" id="PF02880">
    <property type="entry name" value="PGM_PMM_III"/>
    <property type="match status" value="1"/>
</dbReference>
<sequence>MTQQVVYINFKNNDSLMENKELIRQVTEKAEKWLTPAYDAETQAEVKRMLENPDKTELIDSFYKDLEFGTGGLRGIMGAGTNRMNIYTVGAATQGLSNYLNKCFAGKGPISVVVGYDCRNNSDKFAKISADIFSANGIKVYLFDDLRPTPEVSFAIRHFGCQSGINITASHNPREYNGYKAYWDDGAQVLAPHDTGIIDEVNKVTVADIKFNGNKELIQIIGKDVDQVYLDKVHSISIDPEVIKRQKNLNIVYTPLHGAGRVLIPDSLKEWGFENVNCVPEQMVKDGNFPTVVSPNPENAEALSMAIALAKKIDADIVMASDPDADRVGMACKDDKGEWVLINGNQTCLIFLYYIIKNRIAMGKMQPNDFIVKTIVTTELIKAVADKNKIEMRDCYTGFKWIAREIRLSEGKQQYIGGGEESYGFLAEDFVRDKDAVSACSLLAEICAWAKDQGKTLYDVLMDIYVEYGFSKETTVNVVKPGKSGAEEIKAMMDNFRANPPKEIGGSAVSLIKDYKTLKQTDAAGKVVGLDMPESSNVLQYFTEDGTKISVRPSGTEPKIKFYIEVKGEMGCPKCYVSANAEAEKKVEAVRKSLGI</sequence>
<dbReference type="InterPro" id="IPR005845">
    <property type="entry name" value="A-D-PHexomutase_a/b/a-II"/>
</dbReference>
<dbReference type="GO" id="GO:0008973">
    <property type="term" value="F:phosphopentomutase activity"/>
    <property type="evidence" value="ECO:0007669"/>
    <property type="project" value="TreeGrafter"/>
</dbReference>
<name>F3PY60_9BACE</name>
<evidence type="ECO:0000259" key="10">
    <source>
        <dbReference type="Pfam" id="PF02879"/>
    </source>
</evidence>
<dbReference type="EMBL" id="AFBN01000101">
    <property type="protein sequence ID" value="EGF51028.1"/>
    <property type="molecule type" value="Genomic_DNA"/>
</dbReference>
<accession>F3PY60</accession>
<dbReference type="SUPFAM" id="SSF53738">
    <property type="entry name" value="Phosphoglucomutase, first 3 domains"/>
    <property type="match status" value="3"/>
</dbReference>
<feature type="domain" description="Alpha-D-phosphohexomutase alpha/beta/alpha" evidence="11">
    <location>
        <begin position="343"/>
        <end position="467"/>
    </location>
</feature>